<keyword evidence="14" id="KW-1185">Reference proteome</keyword>
<name>A0A1I8A7N2_9BILA</name>
<keyword evidence="4" id="KW-0328">Glycosyltransferase</keyword>
<evidence type="ECO:0000256" key="11">
    <source>
        <dbReference type="ARBA" id="ARBA00047475"/>
    </source>
</evidence>
<protein>
    <recommendedName>
        <fullName evidence="3">glucuronosyltransferase</fullName>
        <ecNumber evidence="3">2.4.1.17</ecNumber>
    </recommendedName>
</protein>
<dbReference type="AlphaFoldDB" id="A0A1I8A7N2"/>
<dbReference type="PANTHER" id="PTHR48043">
    <property type="entry name" value="EG:EG0003.4 PROTEIN-RELATED"/>
    <property type="match status" value="1"/>
</dbReference>
<evidence type="ECO:0000313" key="14">
    <source>
        <dbReference type="Proteomes" id="UP000095287"/>
    </source>
</evidence>
<evidence type="ECO:0000256" key="9">
    <source>
        <dbReference type="ARBA" id="ARBA00023136"/>
    </source>
</evidence>
<evidence type="ECO:0000256" key="2">
    <source>
        <dbReference type="ARBA" id="ARBA00009995"/>
    </source>
</evidence>
<evidence type="ECO:0000256" key="10">
    <source>
        <dbReference type="ARBA" id="ARBA00023180"/>
    </source>
</evidence>
<keyword evidence="8 12" id="KW-1133">Transmembrane helix</keyword>
<keyword evidence="9 12" id="KW-0472">Membrane</keyword>
<dbReference type="SUPFAM" id="SSF53756">
    <property type="entry name" value="UDP-Glycosyltransferase/glycogen phosphorylase"/>
    <property type="match status" value="1"/>
</dbReference>
<dbReference type="InterPro" id="IPR002213">
    <property type="entry name" value="UDP_glucos_trans"/>
</dbReference>
<evidence type="ECO:0000313" key="15">
    <source>
        <dbReference type="WBParaSite" id="L893_g33685.t1"/>
    </source>
</evidence>
<dbReference type="FunFam" id="3.40.50.2000:FF:000118">
    <property type="entry name" value="UDP-glucuronosyltransferase"/>
    <property type="match status" value="1"/>
</dbReference>
<dbReference type="CDD" id="cd03784">
    <property type="entry name" value="GT1_Gtf-like"/>
    <property type="match status" value="1"/>
</dbReference>
<dbReference type="PANTHER" id="PTHR48043:SF46">
    <property type="entry name" value="UDP-GLUCURONOSYLTRANSFERASE UGT-60-RELATED"/>
    <property type="match status" value="1"/>
</dbReference>
<evidence type="ECO:0000256" key="13">
    <source>
        <dbReference type="SAM" id="SignalP"/>
    </source>
</evidence>
<dbReference type="Proteomes" id="UP000095287">
    <property type="component" value="Unplaced"/>
</dbReference>
<comment type="subcellular location">
    <subcellularLocation>
        <location evidence="1">Membrane</location>
        <topology evidence="1">Single-pass membrane protein</topology>
    </subcellularLocation>
</comment>
<dbReference type="WBParaSite" id="L893_g33685.t1">
    <property type="protein sequence ID" value="L893_g33685.t1"/>
    <property type="gene ID" value="L893_g33685"/>
</dbReference>
<evidence type="ECO:0000256" key="6">
    <source>
        <dbReference type="ARBA" id="ARBA00022692"/>
    </source>
</evidence>
<evidence type="ECO:0000256" key="5">
    <source>
        <dbReference type="ARBA" id="ARBA00022679"/>
    </source>
</evidence>
<dbReference type="EC" id="2.4.1.17" evidence="3"/>
<dbReference type="GO" id="GO:0016020">
    <property type="term" value="C:membrane"/>
    <property type="evidence" value="ECO:0007669"/>
    <property type="project" value="UniProtKB-SubCell"/>
</dbReference>
<keyword evidence="10" id="KW-0325">Glycoprotein</keyword>
<feature type="signal peptide" evidence="13">
    <location>
        <begin position="1"/>
        <end position="19"/>
    </location>
</feature>
<evidence type="ECO:0000256" key="12">
    <source>
        <dbReference type="SAM" id="Phobius"/>
    </source>
</evidence>
<organism evidence="14 15">
    <name type="scientific">Steinernema glaseri</name>
    <dbReference type="NCBI Taxonomy" id="37863"/>
    <lineage>
        <taxon>Eukaryota</taxon>
        <taxon>Metazoa</taxon>
        <taxon>Ecdysozoa</taxon>
        <taxon>Nematoda</taxon>
        <taxon>Chromadorea</taxon>
        <taxon>Rhabditida</taxon>
        <taxon>Tylenchina</taxon>
        <taxon>Panagrolaimomorpha</taxon>
        <taxon>Strongyloidoidea</taxon>
        <taxon>Steinernematidae</taxon>
        <taxon>Steinernema</taxon>
    </lineage>
</organism>
<dbReference type="GO" id="GO:0015020">
    <property type="term" value="F:glucuronosyltransferase activity"/>
    <property type="evidence" value="ECO:0007669"/>
    <property type="project" value="UniProtKB-EC"/>
</dbReference>
<comment type="catalytic activity">
    <reaction evidence="11">
        <text>glucuronate acceptor + UDP-alpha-D-glucuronate = acceptor beta-D-glucuronoside + UDP + H(+)</text>
        <dbReference type="Rhea" id="RHEA:21032"/>
        <dbReference type="ChEBI" id="CHEBI:15378"/>
        <dbReference type="ChEBI" id="CHEBI:58052"/>
        <dbReference type="ChEBI" id="CHEBI:58223"/>
        <dbReference type="ChEBI" id="CHEBI:132367"/>
        <dbReference type="ChEBI" id="CHEBI:132368"/>
        <dbReference type="EC" id="2.4.1.17"/>
    </reaction>
</comment>
<dbReference type="Gene3D" id="3.40.50.2000">
    <property type="entry name" value="Glycogen Phosphorylase B"/>
    <property type="match status" value="1"/>
</dbReference>
<reference evidence="15" key="1">
    <citation type="submission" date="2016-11" db="UniProtKB">
        <authorList>
            <consortium name="WormBaseParasite"/>
        </authorList>
    </citation>
    <scope>IDENTIFICATION</scope>
</reference>
<feature type="transmembrane region" description="Helical" evidence="12">
    <location>
        <begin position="491"/>
        <end position="509"/>
    </location>
</feature>
<comment type="similarity">
    <text evidence="2">Belongs to the UDP-glycosyltransferase family.</text>
</comment>
<keyword evidence="6 12" id="KW-0812">Transmembrane</keyword>
<evidence type="ECO:0000256" key="3">
    <source>
        <dbReference type="ARBA" id="ARBA00012544"/>
    </source>
</evidence>
<accession>A0A1I8A7N2</accession>
<keyword evidence="5" id="KW-0808">Transferase</keyword>
<evidence type="ECO:0000256" key="7">
    <source>
        <dbReference type="ARBA" id="ARBA00022729"/>
    </source>
</evidence>
<keyword evidence="7 13" id="KW-0732">Signal</keyword>
<evidence type="ECO:0000256" key="8">
    <source>
        <dbReference type="ARBA" id="ARBA00022989"/>
    </source>
</evidence>
<dbReference type="Pfam" id="PF00201">
    <property type="entry name" value="UDPGT"/>
    <property type="match status" value="1"/>
</dbReference>
<feature type="chain" id="PRO_5009314282" description="glucuronosyltransferase" evidence="13">
    <location>
        <begin position="20"/>
        <end position="511"/>
    </location>
</feature>
<evidence type="ECO:0000256" key="1">
    <source>
        <dbReference type="ARBA" id="ARBA00004167"/>
    </source>
</evidence>
<dbReference type="InterPro" id="IPR050271">
    <property type="entry name" value="UDP-glycosyltransferase"/>
</dbReference>
<proteinExistence type="inferred from homology"/>
<sequence length="511" mass="57905">MRAPFAVFFATALLAAAQGLRILQIVPGFTNSHVLFNYRMAETLKGLGHEVELWTQMEMGMVVSGVMSVPEGVREIRIPIHFSDTMKAEGLKVFQTMMFNKGDAYDLWWTGQEFKDMRIESCEQMLATDPVEVERFRQQRFDIAIGHFHDLCPLALAEKVGIKKLIWITHGTSVYDFAAVQMGLRTFPSYVPHPLSSYGDQMELLERAKNLLWHLSTLDFVNLPQNLLYEENDMYSRLVGPGKPDLWELSSRVDVLFINGEAMLDFPRPFPQGIVFMGEIGKGKKKQKALSAEFEKLVTASSKGTILFSLGTVSNTTNMPQHMLNCFVEAFAQFPDYSILWRMEMDVPEAAKYKNIHILKWLPQKELMRHPNTRLLIAHGGYNSFLEASQTGVPVVLMPLFADQFINARRAQRFGFARTLDKLALTTEKVVEAMSAILNEPKYTENAKKLASMLADKPTTEPYAILEHRLKLATVDSPHFSLGAAQELNIFEFYLADIVIAFVVVFVVLKS</sequence>
<evidence type="ECO:0000256" key="4">
    <source>
        <dbReference type="ARBA" id="ARBA00022676"/>
    </source>
</evidence>